<keyword evidence="6" id="KW-0665">Pyrimidine biosynthesis</keyword>
<dbReference type="GO" id="GO:0046872">
    <property type="term" value="F:metal ion binding"/>
    <property type="evidence" value="ECO:0007669"/>
    <property type="project" value="UniProtKB-KW"/>
</dbReference>
<dbReference type="PANTHER" id="PTHR43668">
    <property type="entry name" value="ALLANTOINASE"/>
    <property type="match status" value="1"/>
</dbReference>
<dbReference type="InterPro" id="IPR011059">
    <property type="entry name" value="Metal-dep_hydrolase_composite"/>
</dbReference>
<sequence>MADVRLVGPDGAFHKGDILIHDGRIAAVGTNLDLQGLPVLQGQGRVALPAFVDLHAHFRDPGFPEKEDTASGSAAAVRGGFTAVSLMANTHPTCDNPEVARYVVEKARQVGLVEVYPVGAITRGLAGQEVADLEGLAPYVWAFSDDGKGVERHDLMIQAGKKARALGKVIMEHCESPGLGELGEELMAARDLWLAHRLGFRLHLTHLTSPRALDLVAWARSQGVQVTCDGTPHHLTWPREEGDYVVNPPLVDRPTHQALVEALRAGTFDAIATDHAPHTREAKAQGAPGISGIEVAFSLLHTRLVQPGLISLAQLVHLLSEGPARILGLHKGRLAPGYDGDVVLVEEETSFVVTPEFFWSKSHNTPILGTRLSGQVWATVRKGTVVYLDGHLRGRDFDDHRQVVGSR</sequence>
<dbReference type="NCBIfam" id="TIGR00857">
    <property type="entry name" value="pyrC_multi"/>
    <property type="match status" value="1"/>
</dbReference>
<accession>A0A410FSB4</accession>
<dbReference type="GO" id="GO:0004038">
    <property type="term" value="F:allantoinase activity"/>
    <property type="evidence" value="ECO:0007669"/>
    <property type="project" value="TreeGrafter"/>
</dbReference>
<comment type="similarity">
    <text evidence="3">Belongs to the metallo-dependent hydrolases superfamily. DHOase family. Class I DHOase subfamily.</text>
</comment>
<dbReference type="SUPFAM" id="SSF51338">
    <property type="entry name" value="Composite domain of metallo-dependent hydrolases"/>
    <property type="match status" value="1"/>
</dbReference>
<evidence type="ECO:0000256" key="5">
    <source>
        <dbReference type="ARBA" id="ARBA00022801"/>
    </source>
</evidence>
<dbReference type="Pfam" id="PF01979">
    <property type="entry name" value="Amidohydro_1"/>
    <property type="match status" value="1"/>
</dbReference>
<dbReference type="AlphaFoldDB" id="A0A410FSB4"/>
<feature type="domain" description="Amidohydrolase-related" evidence="7">
    <location>
        <begin position="47"/>
        <end position="386"/>
    </location>
</feature>
<dbReference type="GO" id="GO:0006221">
    <property type="term" value="P:pyrimidine nucleotide biosynthetic process"/>
    <property type="evidence" value="ECO:0007669"/>
    <property type="project" value="UniProtKB-KW"/>
</dbReference>
<keyword evidence="5" id="KW-0378">Hydrolase</keyword>
<name>A0A410FSB4_BIPS1</name>
<dbReference type="PANTHER" id="PTHR43668:SF2">
    <property type="entry name" value="ALLANTOINASE"/>
    <property type="match status" value="1"/>
</dbReference>
<dbReference type="InterPro" id="IPR004722">
    <property type="entry name" value="DHOase"/>
</dbReference>
<dbReference type="EMBL" id="CP034928">
    <property type="protein sequence ID" value="QAA75810.1"/>
    <property type="molecule type" value="Genomic_DNA"/>
</dbReference>
<evidence type="ECO:0000256" key="1">
    <source>
        <dbReference type="ARBA" id="ARBA00001947"/>
    </source>
</evidence>
<organism evidence="8 9">
    <name type="scientific">Bipolaricaulis sibiricus</name>
    <dbReference type="NCBI Taxonomy" id="2501609"/>
    <lineage>
        <taxon>Bacteria</taxon>
        <taxon>Candidatus Bipolaricaulota</taxon>
        <taxon>Candidatus Bipolaricaulia</taxon>
        <taxon>Candidatus Bipolaricaulales</taxon>
        <taxon>Candidatus Bipolaricaulaceae</taxon>
        <taxon>Candidatus Bipolaricaulis</taxon>
    </lineage>
</organism>
<dbReference type="InterPro" id="IPR006680">
    <property type="entry name" value="Amidohydro-rel"/>
</dbReference>
<dbReference type="GO" id="GO:0006145">
    <property type="term" value="P:purine nucleobase catabolic process"/>
    <property type="evidence" value="ECO:0007669"/>
    <property type="project" value="TreeGrafter"/>
</dbReference>
<evidence type="ECO:0000256" key="4">
    <source>
        <dbReference type="ARBA" id="ARBA00022723"/>
    </source>
</evidence>
<dbReference type="Proteomes" id="UP000287233">
    <property type="component" value="Chromosome"/>
</dbReference>
<dbReference type="CDD" id="cd01317">
    <property type="entry name" value="DHOase_IIa"/>
    <property type="match status" value="1"/>
</dbReference>
<dbReference type="PROSITE" id="PS00482">
    <property type="entry name" value="DIHYDROOROTASE_1"/>
    <property type="match status" value="1"/>
</dbReference>
<evidence type="ECO:0000256" key="2">
    <source>
        <dbReference type="ARBA" id="ARBA00002368"/>
    </source>
</evidence>
<gene>
    <name evidence="8" type="ORF">BIP78_0042</name>
</gene>
<keyword evidence="4" id="KW-0479">Metal-binding</keyword>
<evidence type="ECO:0000256" key="6">
    <source>
        <dbReference type="ARBA" id="ARBA00022975"/>
    </source>
</evidence>
<dbReference type="SUPFAM" id="SSF51556">
    <property type="entry name" value="Metallo-dependent hydrolases"/>
    <property type="match status" value="1"/>
</dbReference>
<protein>
    <submittedName>
        <fullName evidence="8">Dihydroorotase</fullName>
    </submittedName>
</protein>
<evidence type="ECO:0000256" key="3">
    <source>
        <dbReference type="ARBA" id="ARBA00010286"/>
    </source>
</evidence>
<proteinExistence type="inferred from homology"/>
<dbReference type="KEGG" id="bih:BIP78_0042"/>
<dbReference type="Gene3D" id="3.20.20.140">
    <property type="entry name" value="Metal-dependent hydrolases"/>
    <property type="match status" value="1"/>
</dbReference>
<comment type="cofactor">
    <cofactor evidence="1">
        <name>Zn(2+)</name>
        <dbReference type="ChEBI" id="CHEBI:29105"/>
    </cofactor>
</comment>
<dbReference type="InterPro" id="IPR050138">
    <property type="entry name" value="DHOase/Allantoinase_Hydrolase"/>
</dbReference>
<dbReference type="InterPro" id="IPR032466">
    <property type="entry name" value="Metal_Hydrolase"/>
</dbReference>
<evidence type="ECO:0000313" key="9">
    <source>
        <dbReference type="Proteomes" id="UP000287233"/>
    </source>
</evidence>
<dbReference type="GO" id="GO:0004151">
    <property type="term" value="F:dihydroorotase activity"/>
    <property type="evidence" value="ECO:0007669"/>
    <property type="project" value="InterPro"/>
</dbReference>
<evidence type="ECO:0000313" key="8">
    <source>
        <dbReference type="EMBL" id="QAA75810.1"/>
    </source>
</evidence>
<dbReference type="PROSITE" id="PS00483">
    <property type="entry name" value="DIHYDROOROTASE_2"/>
    <property type="match status" value="1"/>
</dbReference>
<evidence type="ECO:0000259" key="7">
    <source>
        <dbReference type="Pfam" id="PF01979"/>
    </source>
</evidence>
<reference evidence="9" key="1">
    <citation type="submission" date="2018-12" db="EMBL/GenBank/DDBJ databases">
        <title>Complete genome sequence of an uncultured bacterium of the candidate phylum Bipolaricaulota.</title>
        <authorList>
            <person name="Kadnikov V.V."/>
            <person name="Mardanov A.V."/>
            <person name="Beletsky A.V."/>
            <person name="Frank Y.A."/>
            <person name="Karnachuk O.V."/>
            <person name="Ravin N.V."/>
        </authorList>
    </citation>
    <scope>NUCLEOTIDE SEQUENCE [LARGE SCALE GENOMIC DNA]</scope>
</reference>
<comment type="function">
    <text evidence="2">Catalyzes the reversible cyclization of carbamoyl aspartate to dihydroorotate.</text>
</comment>
<dbReference type="InterPro" id="IPR002195">
    <property type="entry name" value="Dihydroorotase_CS"/>
</dbReference>
<dbReference type="GO" id="GO:0005737">
    <property type="term" value="C:cytoplasm"/>
    <property type="evidence" value="ECO:0007669"/>
    <property type="project" value="TreeGrafter"/>
</dbReference>